<dbReference type="OrthoDB" id="9781621at2"/>
<evidence type="ECO:0000256" key="3">
    <source>
        <dbReference type="ARBA" id="ARBA00022630"/>
    </source>
</evidence>
<keyword evidence="5" id="KW-0560">Oxidoreductase</keyword>
<dbReference type="EMBL" id="QJVJ01000004">
    <property type="protein sequence ID" value="PYI55247.1"/>
    <property type="molecule type" value="Genomic_DNA"/>
</dbReference>
<comment type="cofactor">
    <cofactor evidence="1">
        <name>FAD</name>
        <dbReference type="ChEBI" id="CHEBI:57692"/>
    </cofactor>
</comment>
<proteinExistence type="inferred from homology"/>
<sequence>MTHTPIASKNGTPRIVVLGAGYGGIVTVQRLQKLLRPGEASVTLVSKHDYHYVTAHLHMPAAGTDRLESARVSIASLIDPKRTRFVRSAVRRIDPKRRVVELESGTLEYDVLVVGLGGEPETFGIPGVAEHAMNIRSLNTVRRIREHIEMSFETFKREPHRTELLTFVVVGAGFTGTEFVGELADRLPVLCKKYGVDPSLVKLYNIEASPTALPPGFPPELVRYGMNVLSRKGVVYKLASPIRECRPDGVLLNGGEFIPAGTVVWAGGVRGNRLLEEAGFETSRGQVAVDLYLRSPQFANVYVIGDCSLVVGLDGKRVPSTGQLAVQQGAYLARCLAASVRGEKAEPFVYRHQGTVASLGKGAAVGVVGSRILYGYVASLLKKLIDMRYLYLIGGIPLVLRKGVFKTD</sequence>
<evidence type="ECO:0000313" key="7">
    <source>
        <dbReference type="EMBL" id="PYI55247.1"/>
    </source>
</evidence>
<comment type="similarity">
    <text evidence="2">Belongs to the NADH dehydrogenase family.</text>
</comment>
<dbReference type="Gene3D" id="3.50.50.100">
    <property type="match status" value="1"/>
</dbReference>
<evidence type="ECO:0000256" key="2">
    <source>
        <dbReference type="ARBA" id="ARBA00005272"/>
    </source>
</evidence>
<keyword evidence="3" id="KW-0285">Flavoprotein</keyword>
<name>A0A2V5KTU4_9BACL</name>
<accession>A0A2V5KTU4</accession>
<keyword evidence="8" id="KW-1185">Reference proteome</keyword>
<dbReference type="GO" id="GO:0019646">
    <property type="term" value="P:aerobic electron transport chain"/>
    <property type="evidence" value="ECO:0007669"/>
    <property type="project" value="TreeGrafter"/>
</dbReference>
<keyword evidence="4" id="KW-0274">FAD</keyword>
<protein>
    <submittedName>
        <fullName evidence="7">FAD-dependent oxidoreductase</fullName>
    </submittedName>
</protein>
<evidence type="ECO:0000256" key="5">
    <source>
        <dbReference type="ARBA" id="ARBA00023002"/>
    </source>
</evidence>
<dbReference type="InterPro" id="IPR051169">
    <property type="entry name" value="NADH-Q_oxidoreductase"/>
</dbReference>
<dbReference type="InterPro" id="IPR023753">
    <property type="entry name" value="FAD/NAD-binding_dom"/>
</dbReference>
<dbReference type="AlphaFoldDB" id="A0A2V5KTU4"/>
<dbReference type="RefSeq" id="WP_110839979.1">
    <property type="nucleotide sequence ID" value="NZ_QJVJ01000004.1"/>
</dbReference>
<dbReference type="GO" id="GO:0003955">
    <property type="term" value="F:NAD(P)H dehydrogenase (quinone) activity"/>
    <property type="evidence" value="ECO:0007669"/>
    <property type="project" value="TreeGrafter"/>
</dbReference>
<evidence type="ECO:0000313" key="8">
    <source>
        <dbReference type="Proteomes" id="UP000247476"/>
    </source>
</evidence>
<dbReference type="InterPro" id="IPR036188">
    <property type="entry name" value="FAD/NAD-bd_sf"/>
</dbReference>
<gene>
    <name evidence="7" type="ORF">DLM86_10595</name>
</gene>
<comment type="caution">
    <text evidence="7">The sequence shown here is derived from an EMBL/GenBank/DDBJ whole genome shotgun (WGS) entry which is preliminary data.</text>
</comment>
<dbReference type="PANTHER" id="PTHR42913">
    <property type="entry name" value="APOPTOSIS-INDUCING FACTOR 1"/>
    <property type="match status" value="1"/>
</dbReference>
<reference evidence="7 8" key="1">
    <citation type="submission" date="2018-05" db="EMBL/GenBank/DDBJ databases">
        <title>Paenibacillus flagellatus sp. nov., isolated from selenium mineral soil.</title>
        <authorList>
            <person name="Dai X."/>
        </authorList>
    </citation>
    <scope>NUCLEOTIDE SEQUENCE [LARGE SCALE GENOMIC DNA]</scope>
    <source>
        <strain evidence="7 8">DXL2</strain>
    </source>
</reference>
<evidence type="ECO:0000259" key="6">
    <source>
        <dbReference type="Pfam" id="PF07992"/>
    </source>
</evidence>
<evidence type="ECO:0000256" key="4">
    <source>
        <dbReference type="ARBA" id="ARBA00022827"/>
    </source>
</evidence>
<evidence type="ECO:0000256" key="1">
    <source>
        <dbReference type="ARBA" id="ARBA00001974"/>
    </source>
</evidence>
<dbReference type="Proteomes" id="UP000247476">
    <property type="component" value="Unassembled WGS sequence"/>
</dbReference>
<dbReference type="SUPFAM" id="SSF51905">
    <property type="entry name" value="FAD/NAD(P)-binding domain"/>
    <property type="match status" value="1"/>
</dbReference>
<dbReference type="PANTHER" id="PTHR42913:SF3">
    <property type="entry name" value="64 KDA MITOCHONDRIAL NADH DEHYDROGENASE (EUROFUNG)"/>
    <property type="match status" value="1"/>
</dbReference>
<dbReference type="Pfam" id="PF07992">
    <property type="entry name" value="Pyr_redox_2"/>
    <property type="match status" value="1"/>
</dbReference>
<dbReference type="PRINTS" id="PR00368">
    <property type="entry name" value="FADPNR"/>
</dbReference>
<organism evidence="7 8">
    <name type="scientific">Paenibacillus flagellatus</name>
    <dbReference type="NCBI Taxonomy" id="2211139"/>
    <lineage>
        <taxon>Bacteria</taxon>
        <taxon>Bacillati</taxon>
        <taxon>Bacillota</taxon>
        <taxon>Bacilli</taxon>
        <taxon>Bacillales</taxon>
        <taxon>Paenibacillaceae</taxon>
        <taxon>Paenibacillus</taxon>
    </lineage>
</organism>
<feature type="domain" description="FAD/NAD(P)-binding" evidence="6">
    <location>
        <begin position="14"/>
        <end position="329"/>
    </location>
</feature>